<evidence type="ECO:0000313" key="11">
    <source>
        <dbReference type="EMBL" id="GAN53487.1"/>
    </source>
</evidence>
<dbReference type="SUPFAM" id="SSF51419">
    <property type="entry name" value="PLP-binding barrel"/>
    <property type="match status" value="1"/>
</dbReference>
<dbReference type="InterPro" id="IPR029066">
    <property type="entry name" value="PLP-binding_barrel"/>
</dbReference>
<dbReference type="UniPathway" id="UPA00042">
    <property type="reaction ID" value="UER00497"/>
</dbReference>
<evidence type="ECO:0000256" key="7">
    <source>
        <dbReference type="HAMAP-Rule" id="MF_01201"/>
    </source>
</evidence>
<dbReference type="NCBIfam" id="TIGR00492">
    <property type="entry name" value="alr"/>
    <property type="match status" value="1"/>
</dbReference>
<dbReference type="GO" id="GO:0008784">
    <property type="term" value="F:alanine racemase activity"/>
    <property type="evidence" value="ECO:0007669"/>
    <property type="project" value="UniProtKB-UniRule"/>
</dbReference>
<reference evidence="11 12" key="1">
    <citation type="submission" date="2012-10" db="EMBL/GenBank/DDBJ databases">
        <title>Genome sequencing of Tanticharoenia sakaeratensis NBRC 103193.</title>
        <authorList>
            <person name="Azuma Y."/>
            <person name="Hadano H."/>
            <person name="Hirakawa H."/>
            <person name="Matsushita K."/>
        </authorList>
    </citation>
    <scope>NUCLEOTIDE SEQUENCE [LARGE SCALE GENOMIC DNA]</scope>
    <source>
        <strain evidence="11 12">NBRC 103193</strain>
    </source>
</reference>
<dbReference type="CDD" id="cd00430">
    <property type="entry name" value="PLPDE_III_AR"/>
    <property type="match status" value="1"/>
</dbReference>
<dbReference type="InterPro" id="IPR001608">
    <property type="entry name" value="Ala_racemase_N"/>
</dbReference>
<sequence length="376" mass="39654">MNAREATPRAGAGGWLEVDLGAIAANWRALREKVGPDVRVGAAVKADAYGLGMDRVAPALYAAGCRNFFVAHAGEGLTLAPMIGRDAAIFVLNGCMPGAEDAVADANLLPVLNSLDQIERYRACAQAAGRSLPCAVQVDSGMSRFGLSASEVRALQSDAHAFRGLIPVLVMSHLACADEPAHPANRAQFEAFRALRPMLPEALASLAASSGIFLGPSFHFDLVRPGAALYGINPTPGQPNPMRDVVRLYARLIQARNVDTGTAVGYGAHFIADRPRRIATLAVGYGDGWPRVAGGRAFAVLPEKPDIHLPVIGRVSMDSLALDVTELGDVPLPAGVPFELIGPHVPLETVAEGLQTIGYEVLTSLGSRYHRTYVNG</sequence>
<dbReference type="GO" id="GO:0030170">
    <property type="term" value="F:pyridoxal phosphate binding"/>
    <property type="evidence" value="ECO:0007669"/>
    <property type="project" value="UniProtKB-UniRule"/>
</dbReference>
<dbReference type="SMART" id="SM01005">
    <property type="entry name" value="Ala_racemase_C"/>
    <property type="match status" value="1"/>
</dbReference>
<feature type="domain" description="Alanine racemase C-terminal" evidence="10">
    <location>
        <begin position="245"/>
        <end position="374"/>
    </location>
</feature>
<evidence type="ECO:0000256" key="3">
    <source>
        <dbReference type="ARBA" id="ARBA00007880"/>
    </source>
</evidence>
<dbReference type="RefSeq" id="WP_048847514.1">
    <property type="nucleotide sequence ID" value="NZ_BALE01000010.1"/>
</dbReference>
<accession>A0A0D6MIN4</accession>
<dbReference type="GO" id="GO:0005829">
    <property type="term" value="C:cytosol"/>
    <property type="evidence" value="ECO:0007669"/>
    <property type="project" value="TreeGrafter"/>
</dbReference>
<dbReference type="Pfam" id="PF00842">
    <property type="entry name" value="Ala_racemase_C"/>
    <property type="match status" value="1"/>
</dbReference>
<dbReference type="InterPro" id="IPR000821">
    <property type="entry name" value="Ala_racemase"/>
</dbReference>
<keyword evidence="6 7" id="KW-0413">Isomerase</keyword>
<gene>
    <name evidence="11" type="ORF">Tasa_010_034</name>
</gene>
<dbReference type="STRING" id="1231623.Tasa_010_034"/>
<dbReference type="OrthoDB" id="9813814at2"/>
<dbReference type="EMBL" id="BALE01000010">
    <property type="protein sequence ID" value="GAN53487.1"/>
    <property type="molecule type" value="Genomic_DNA"/>
</dbReference>
<dbReference type="Gene3D" id="3.20.20.10">
    <property type="entry name" value="Alanine racemase"/>
    <property type="match status" value="1"/>
</dbReference>
<evidence type="ECO:0000256" key="4">
    <source>
        <dbReference type="ARBA" id="ARBA00013089"/>
    </source>
</evidence>
<dbReference type="HAMAP" id="MF_01201">
    <property type="entry name" value="Ala_racemase"/>
    <property type="match status" value="1"/>
</dbReference>
<dbReference type="SUPFAM" id="SSF50621">
    <property type="entry name" value="Alanine racemase C-terminal domain-like"/>
    <property type="match status" value="1"/>
</dbReference>
<feature type="modified residue" description="N6-(pyridoxal phosphate)lysine" evidence="7 8">
    <location>
        <position position="45"/>
    </location>
</feature>
<dbReference type="AlphaFoldDB" id="A0A0D6MIN4"/>
<dbReference type="PRINTS" id="PR00992">
    <property type="entry name" value="ALARACEMASE"/>
</dbReference>
<comment type="similarity">
    <text evidence="3 7">Belongs to the alanine racemase family.</text>
</comment>
<evidence type="ECO:0000256" key="1">
    <source>
        <dbReference type="ARBA" id="ARBA00000316"/>
    </source>
</evidence>
<protein>
    <recommendedName>
        <fullName evidence="4 7">Alanine racemase</fullName>
        <ecNumber evidence="4 7">5.1.1.1</ecNumber>
    </recommendedName>
</protein>
<dbReference type="PANTHER" id="PTHR30511:SF0">
    <property type="entry name" value="ALANINE RACEMASE, CATABOLIC-RELATED"/>
    <property type="match status" value="1"/>
</dbReference>
<dbReference type="Pfam" id="PF01168">
    <property type="entry name" value="Ala_racemase_N"/>
    <property type="match status" value="1"/>
</dbReference>
<keyword evidence="12" id="KW-1185">Reference proteome</keyword>
<evidence type="ECO:0000256" key="6">
    <source>
        <dbReference type="ARBA" id="ARBA00023235"/>
    </source>
</evidence>
<organism evidence="11 12">
    <name type="scientific">Tanticharoenia sakaeratensis NBRC 103193</name>
    <dbReference type="NCBI Taxonomy" id="1231623"/>
    <lineage>
        <taxon>Bacteria</taxon>
        <taxon>Pseudomonadati</taxon>
        <taxon>Pseudomonadota</taxon>
        <taxon>Alphaproteobacteria</taxon>
        <taxon>Acetobacterales</taxon>
        <taxon>Acetobacteraceae</taxon>
        <taxon>Tanticharoenia</taxon>
    </lineage>
</organism>
<dbReference type="Proteomes" id="UP000032679">
    <property type="component" value="Unassembled WGS sequence"/>
</dbReference>
<feature type="binding site" evidence="7 9">
    <location>
        <position position="317"/>
    </location>
    <ligand>
        <name>substrate</name>
    </ligand>
</feature>
<feature type="binding site" evidence="7 9">
    <location>
        <position position="144"/>
    </location>
    <ligand>
        <name>substrate</name>
    </ligand>
</feature>
<comment type="cofactor">
    <cofactor evidence="2 7 8">
        <name>pyridoxal 5'-phosphate</name>
        <dbReference type="ChEBI" id="CHEBI:597326"/>
    </cofactor>
</comment>
<dbReference type="Gene3D" id="2.40.37.10">
    <property type="entry name" value="Lyase, Ornithine Decarboxylase, Chain A, domain 1"/>
    <property type="match status" value="1"/>
</dbReference>
<evidence type="ECO:0000256" key="9">
    <source>
        <dbReference type="PIRSR" id="PIRSR600821-52"/>
    </source>
</evidence>
<feature type="active site" description="Proton acceptor; specific for D-alanine" evidence="7">
    <location>
        <position position="45"/>
    </location>
</feature>
<dbReference type="PROSITE" id="PS00395">
    <property type="entry name" value="ALANINE_RACEMASE"/>
    <property type="match status" value="1"/>
</dbReference>
<evidence type="ECO:0000259" key="10">
    <source>
        <dbReference type="SMART" id="SM01005"/>
    </source>
</evidence>
<evidence type="ECO:0000313" key="12">
    <source>
        <dbReference type="Proteomes" id="UP000032679"/>
    </source>
</evidence>
<dbReference type="PANTHER" id="PTHR30511">
    <property type="entry name" value="ALANINE RACEMASE"/>
    <property type="match status" value="1"/>
</dbReference>
<evidence type="ECO:0000256" key="8">
    <source>
        <dbReference type="PIRSR" id="PIRSR600821-50"/>
    </source>
</evidence>
<comment type="caution">
    <text evidence="11">The sequence shown here is derived from an EMBL/GenBank/DDBJ whole genome shotgun (WGS) entry which is preliminary data.</text>
</comment>
<dbReference type="InterPro" id="IPR011079">
    <property type="entry name" value="Ala_racemase_C"/>
</dbReference>
<name>A0A0D6MIN4_9PROT</name>
<dbReference type="InterPro" id="IPR009006">
    <property type="entry name" value="Ala_racemase/Decarboxylase_C"/>
</dbReference>
<proteinExistence type="inferred from homology"/>
<dbReference type="EC" id="5.1.1.1" evidence="4 7"/>
<dbReference type="InterPro" id="IPR020622">
    <property type="entry name" value="Ala_racemase_pyridoxalP-BS"/>
</dbReference>
<keyword evidence="5 7" id="KW-0663">Pyridoxal phosphate</keyword>
<evidence type="ECO:0000256" key="2">
    <source>
        <dbReference type="ARBA" id="ARBA00001933"/>
    </source>
</evidence>
<comment type="pathway">
    <text evidence="7">Amino-acid biosynthesis; D-alanine biosynthesis; D-alanine from L-alanine: step 1/1.</text>
</comment>
<dbReference type="GO" id="GO:0030632">
    <property type="term" value="P:D-alanine biosynthetic process"/>
    <property type="evidence" value="ECO:0007669"/>
    <property type="project" value="UniProtKB-UniRule"/>
</dbReference>
<feature type="active site" description="Proton acceptor; specific for L-alanine" evidence="7">
    <location>
        <position position="266"/>
    </location>
</feature>
<comment type="function">
    <text evidence="7">Catalyzes the interconversion of L-alanine and D-alanine. May also act on other amino acids.</text>
</comment>
<comment type="catalytic activity">
    <reaction evidence="1 7">
        <text>L-alanine = D-alanine</text>
        <dbReference type="Rhea" id="RHEA:20249"/>
        <dbReference type="ChEBI" id="CHEBI:57416"/>
        <dbReference type="ChEBI" id="CHEBI:57972"/>
        <dbReference type="EC" id="5.1.1.1"/>
    </reaction>
</comment>
<evidence type="ECO:0000256" key="5">
    <source>
        <dbReference type="ARBA" id="ARBA00022898"/>
    </source>
</evidence>